<dbReference type="EMBL" id="CP015402">
    <property type="protein sequence ID" value="ANU62777.1"/>
    <property type="molecule type" value="Genomic_DNA"/>
</dbReference>
<accession>A0A1Z2XE51</accession>
<evidence type="ECO:0000256" key="1">
    <source>
        <dbReference type="SAM" id="SignalP"/>
    </source>
</evidence>
<dbReference type="Proteomes" id="UP000186351">
    <property type="component" value="Chromosome"/>
</dbReference>
<dbReference type="KEGG" id="pary:A4V02_02925"/>
<dbReference type="STRING" id="1796646.A4V02_02925"/>
<feature type="chain" id="PRO_5008529245" evidence="1">
    <location>
        <begin position="27"/>
        <end position="313"/>
    </location>
</feature>
<name>A0A1B1S7K4_9BACT</name>
<sequence length="313" mass="34498">MTVSIFSPLRAIVAAVIAAVATSCFTGIESTPRITDKEVSRRNVVVTEEDRWLADVTPQPLAQWQPGKQFYVTDSKISLALEPGNDAPAQGSVLRYLSSRPVTSLTGGDDTELVFASSSGGEAVYRINADKSELDTRRSISVPFTIEMSMVDSVRSRLVGRDLYVRTSLWYDSVGNAMAGLKYIPVKVIAVEPGNLVYPVKVTFCTSAGKECPDTASVFMSVGAESHSARNFAALFNFSNPRDRYPMITDANWERIIHGRVAVDMTRDECRLALGSPSHIDRYQGTSAYGERWTYENGVYLIFFDGILSSFRQ</sequence>
<dbReference type="RefSeq" id="WP_068960157.1">
    <property type="nucleotide sequence ID" value="NZ_CAJTAP010000002.1"/>
</dbReference>
<evidence type="ECO:0000313" key="3">
    <source>
        <dbReference type="Proteomes" id="UP000186351"/>
    </source>
</evidence>
<protein>
    <submittedName>
        <fullName evidence="2">Uncharacterized protein</fullName>
    </submittedName>
</protein>
<dbReference type="GeneID" id="65535796"/>
<dbReference type="AlphaFoldDB" id="A0A1B1S7K4"/>
<reference evidence="3" key="1">
    <citation type="submission" date="2016-04" db="EMBL/GenBank/DDBJ databases">
        <title>Complete Genome Sequences of Twelve Strains of a Stable Defined Moderately Diverse Mouse Microbiota 2 (sDMDMm2).</title>
        <authorList>
            <person name="Uchimura Y."/>
            <person name="Wyss M."/>
            <person name="Brugiroux S."/>
            <person name="Limenitakis J.P."/>
            <person name="Stecher B."/>
            <person name="McCoy K.D."/>
            <person name="Macpherson A.J."/>
        </authorList>
    </citation>
    <scope>NUCLEOTIDE SEQUENCE [LARGE SCALE GENOMIC DNA]</scope>
    <source>
        <strain evidence="3">YL27</strain>
    </source>
</reference>
<keyword evidence="3" id="KW-1185">Reference proteome</keyword>
<proteinExistence type="predicted"/>
<evidence type="ECO:0000313" key="2">
    <source>
        <dbReference type="EMBL" id="ANU62777.1"/>
    </source>
</evidence>
<gene>
    <name evidence="2" type="ORF">A4V02_02925</name>
</gene>
<feature type="signal peptide" evidence="1">
    <location>
        <begin position="1"/>
        <end position="26"/>
    </location>
</feature>
<accession>A0A1B1S7K4</accession>
<organism evidence="2 3">
    <name type="scientific">Muribaculum intestinale</name>
    <dbReference type="NCBI Taxonomy" id="1796646"/>
    <lineage>
        <taxon>Bacteria</taxon>
        <taxon>Pseudomonadati</taxon>
        <taxon>Bacteroidota</taxon>
        <taxon>Bacteroidia</taxon>
        <taxon>Bacteroidales</taxon>
        <taxon>Muribaculaceae</taxon>
        <taxon>Muribaculum</taxon>
    </lineage>
</organism>
<keyword evidence="1" id="KW-0732">Signal</keyword>
<dbReference type="OrthoDB" id="711462at2"/>